<evidence type="ECO:0000313" key="2">
    <source>
        <dbReference type="Proteomes" id="UP000468388"/>
    </source>
</evidence>
<protein>
    <submittedName>
        <fullName evidence="1">His-Xaa-Ser system protein HxsD</fullName>
    </submittedName>
</protein>
<comment type="caution">
    <text evidence="1">The sequence shown here is derived from an EMBL/GenBank/DDBJ whole genome shotgun (WGS) entry which is preliminary data.</text>
</comment>
<dbReference type="NCBIfam" id="TIGR03976">
    <property type="entry name" value="chp_LLNDYxLRE"/>
    <property type="match status" value="1"/>
</dbReference>
<sequence length="117" mass="13456">MRTSLTMAIDSRIYSEQVLYKCFYWFSQDYTVDISIGEGSFYNVLIQPNKENTVVDWDTLAEKVKQQLIDFKLRDIVSNETKTIRELIVAKAFACYDIDTTPQTNVSDPVGFIPAII</sequence>
<dbReference type="Proteomes" id="UP000468388">
    <property type="component" value="Unassembled WGS sequence"/>
</dbReference>
<reference evidence="1 2" key="1">
    <citation type="submission" date="2019-12" db="EMBL/GenBank/DDBJ databases">
        <title>The draft genomic sequence of strain Chitinophaga oryziterrae JCM 16595.</title>
        <authorList>
            <person name="Zhang X."/>
        </authorList>
    </citation>
    <scope>NUCLEOTIDE SEQUENCE [LARGE SCALE GENOMIC DNA]</scope>
    <source>
        <strain evidence="1 2">JCM 16595</strain>
    </source>
</reference>
<accession>A0A6N8JJM2</accession>
<name>A0A6N8JJM2_9BACT</name>
<dbReference type="RefSeq" id="WP_157303448.1">
    <property type="nucleotide sequence ID" value="NZ_BAAAZB010000018.1"/>
</dbReference>
<gene>
    <name evidence="1" type="primary">hxsD</name>
    <name evidence="1" type="ORF">GO495_28975</name>
</gene>
<dbReference type="AlphaFoldDB" id="A0A6N8JJM2"/>
<dbReference type="OrthoDB" id="1047691at2"/>
<proteinExistence type="predicted"/>
<organism evidence="1 2">
    <name type="scientific">Chitinophaga oryziterrae</name>
    <dbReference type="NCBI Taxonomy" id="1031224"/>
    <lineage>
        <taxon>Bacteria</taxon>
        <taxon>Pseudomonadati</taxon>
        <taxon>Bacteroidota</taxon>
        <taxon>Chitinophagia</taxon>
        <taxon>Chitinophagales</taxon>
        <taxon>Chitinophagaceae</taxon>
        <taxon>Chitinophaga</taxon>
    </lineage>
</organism>
<evidence type="ECO:0000313" key="1">
    <source>
        <dbReference type="EMBL" id="MVT44661.1"/>
    </source>
</evidence>
<dbReference type="EMBL" id="WRXO01000012">
    <property type="protein sequence ID" value="MVT44661.1"/>
    <property type="molecule type" value="Genomic_DNA"/>
</dbReference>
<keyword evidence="2" id="KW-1185">Reference proteome</keyword>
<dbReference type="InterPro" id="IPR023974">
    <property type="entry name" value="HxsD"/>
</dbReference>